<proteinExistence type="predicted"/>
<dbReference type="GO" id="GO:0003824">
    <property type="term" value="F:catalytic activity"/>
    <property type="evidence" value="ECO:0007669"/>
    <property type="project" value="UniProtKB-KW"/>
</dbReference>
<evidence type="ECO:0000313" key="4">
    <source>
        <dbReference type="Proteomes" id="UP001558652"/>
    </source>
</evidence>
<dbReference type="PANTHER" id="PTHR37984">
    <property type="entry name" value="PROTEIN CBG26694"/>
    <property type="match status" value="1"/>
</dbReference>
<dbReference type="AlphaFoldDB" id="A0ABD0YWL2"/>
<keyword evidence="4" id="KW-1185">Reference proteome</keyword>
<feature type="domain" description="Reverse transcriptase/retrotransposon-derived protein RNase H-like" evidence="2">
    <location>
        <begin position="373"/>
        <end position="432"/>
    </location>
</feature>
<dbReference type="GO" id="GO:0071897">
    <property type="term" value="P:DNA biosynthetic process"/>
    <property type="evidence" value="ECO:0007669"/>
    <property type="project" value="UniProtKB-ARBA"/>
</dbReference>
<dbReference type="SUPFAM" id="SSF56672">
    <property type="entry name" value="DNA/RNA polymerases"/>
    <property type="match status" value="2"/>
</dbReference>
<dbReference type="Pfam" id="PF17919">
    <property type="entry name" value="RT_RNaseH_2"/>
    <property type="match status" value="1"/>
</dbReference>
<organism evidence="3 4">
    <name type="scientific">Ranatra chinensis</name>
    <dbReference type="NCBI Taxonomy" id="642074"/>
    <lineage>
        <taxon>Eukaryota</taxon>
        <taxon>Metazoa</taxon>
        <taxon>Ecdysozoa</taxon>
        <taxon>Arthropoda</taxon>
        <taxon>Hexapoda</taxon>
        <taxon>Insecta</taxon>
        <taxon>Pterygota</taxon>
        <taxon>Neoptera</taxon>
        <taxon>Paraneoptera</taxon>
        <taxon>Hemiptera</taxon>
        <taxon>Heteroptera</taxon>
        <taxon>Panheteroptera</taxon>
        <taxon>Nepomorpha</taxon>
        <taxon>Nepidae</taxon>
        <taxon>Ranatrinae</taxon>
        <taxon>Ranatra</taxon>
    </lineage>
</organism>
<dbReference type="InterPro" id="IPR043502">
    <property type="entry name" value="DNA/RNA_pol_sf"/>
</dbReference>
<sequence length="528" mass="57791">MESQMSSQGPPQMTVDVIKVSGLAMTAILDMPEFTGDPERLTDFLEAASAAGAHLRSANTLLPPEVVNNIYGILIKKISHQARAECGITGSIDAAMVGRLLNERYGGAWRTPARSAVKSLCIKRAYGETPSAFMHRVDQAFRLVKARMAAVETAEMATVKLAVIEELLRAGKASASIEGPGWRRLWRPPRPSERTGEHLPGGLDGELHLKVRLFVGRGPACAPATDAAEEPEDSSARLRGYQVPKLGLQSAGRHGVHQHPDKDGGAAVIKEQGIITRANVRGRFEEVFYQEGKPLSATGRVRHEIVIPDNRVVYFKPRRYPQALTEVMEEEVRSLLSPGIVRKSVSPRFLPSLADRMEGWNSLTKKGAKLVITEDLSEVLKWAKTQLCEDPVFRFPDFPLPFAMGKDASQVAVGAVLSQVDSGVDRLVAYARRDNVVADCPCRMVNAIDSPSPTLDVHKEMTWDPENFDLSVLGAPEGESLEPPGLGLLRRRVEEGPDLPAIPDAAWHIIPVSRPESERGSAERRELL</sequence>
<protein>
    <recommendedName>
        <fullName evidence="2">Reverse transcriptase/retrotransposon-derived protein RNase H-like domain-containing protein</fullName>
    </recommendedName>
</protein>
<dbReference type="Proteomes" id="UP001558652">
    <property type="component" value="Unassembled WGS sequence"/>
</dbReference>
<reference evidence="3 4" key="1">
    <citation type="submission" date="2024-07" db="EMBL/GenBank/DDBJ databases">
        <title>Chromosome-level genome assembly of the water stick insect Ranatra chinensis (Heteroptera: Nepidae).</title>
        <authorList>
            <person name="Liu X."/>
        </authorList>
    </citation>
    <scope>NUCLEOTIDE SEQUENCE [LARGE SCALE GENOMIC DNA]</scope>
    <source>
        <strain evidence="3">Cailab_2021Rc</strain>
        <tissue evidence="3">Muscle</tissue>
    </source>
</reference>
<dbReference type="PANTHER" id="PTHR37984:SF5">
    <property type="entry name" value="PROTEIN NYNRIN-LIKE"/>
    <property type="match status" value="1"/>
</dbReference>
<keyword evidence="1" id="KW-0511">Multifunctional enzyme</keyword>
<gene>
    <name evidence="3" type="ORF">AAG570_000053</name>
</gene>
<accession>A0ABD0YWL2</accession>
<evidence type="ECO:0000313" key="3">
    <source>
        <dbReference type="EMBL" id="KAL1140121.1"/>
    </source>
</evidence>
<dbReference type="InterPro" id="IPR050951">
    <property type="entry name" value="Retrovirus_Pol_polyprotein"/>
</dbReference>
<name>A0ABD0YWL2_9HEMI</name>
<dbReference type="InterPro" id="IPR041577">
    <property type="entry name" value="RT_RNaseH_2"/>
</dbReference>
<evidence type="ECO:0000259" key="2">
    <source>
        <dbReference type="Pfam" id="PF17919"/>
    </source>
</evidence>
<evidence type="ECO:0000256" key="1">
    <source>
        <dbReference type="ARBA" id="ARBA00023268"/>
    </source>
</evidence>
<dbReference type="EMBL" id="JBFDAA010000001">
    <property type="protein sequence ID" value="KAL1140121.1"/>
    <property type="molecule type" value="Genomic_DNA"/>
</dbReference>
<comment type="caution">
    <text evidence="3">The sequence shown here is derived from an EMBL/GenBank/DDBJ whole genome shotgun (WGS) entry which is preliminary data.</text>
</comment>